<dbReference type="AlphaFoldDB" id="A0A0V1DX37"/>
<gene>
    <name evidence="2" type="ORF">T4A_6362</name>
</gene>
<organism evidence="2 3">
    <name type="scientific">Trichinella pseudospiralis</name>
    <name type="common">Parasitic roundworm</name>
    <dbReference type="NCBI Taxonomy" id="6337"/>
    <lineage>
        <taxon>Eukaryota</taxon>
        <taxon>Metazoa</taxon>
        <taxon>Ecdysozoa</taxon>
        <taxon>Nematoda</taxon>
        <taxon>Enoplea</taxon>
        <taxon>Dorylaimia</taxon>
        <taxon>Trichinellida</taxon>
        <taxon>Trichinellidae</taxon>
        <taxon>Trichinella</taxon>
    </lineage>
</organism>
<evidence type="ECO:0000256" key="1">
    <source>
        <dbReference type="SAM" id="MobiDB-lite"/>
    </source>
</evidence>
<feature type="region of interest" description="Disordered" evidence="1">
    <location>
        <begin position="1"/>
        <end position="47"/>
    </location>
</feature>
<sequence>MRQNDKPSCCEGGEPPNTRQAAGDPGLEESGRGMSSGATQNYSRHLNGRVRDRVRSSAAALVTFVQRVCTFCEGDHDATTSKRFWDADHASRASLSREKGVCYKCLKTVTEQGNVARGATHHQLLHPPVAKESYRSPEPDRTHQGLLVTRSTLSGCLQITRARAYGRTKSRSVGAEVSFIRKDVAEVLGLTGPHERCRFTTLGGHVGPERRWRRVEFRLGAVESSDRLKASTKVKALAIPRVCGKVQPVPDEHTDGSPAETESEKKQRQGAPLVIDILIGIDYYYEFMTGRVRRTTRGAVAVESRLGGIVCGRTDSQRPSHAGVFLSKGEHSDDSTLRKFWEIKSLGDTFRRRHHCGRICSPEEVRRRALSCWGKIPSGSPLGTGTARSSQQLSTGQTPPPGSAAATGRSQRRSRNIRLSHEADAPAAGPLRQTWYLPHHAVYQGSGNERKCRIVFDGAVLSNETTLNDQLEEGTNLQIDLLRAILCFRRLSVRLQADIE</sequence>
<dbReference type="Proteomes" id="UP000054632">
    <property type="component" value="Unassembled WGS sequence"/>
</dbReference>
<feature type="compositionally biased region" description="Polar residues" evidence="1">
    <location>
        <begin position="381"/>
        <end position="397"/>
    </location>
</feature>
<dbReference type="PANTHER" id="PTHR47331">
    <property type="entry name" value="PHD-TYPE DOMAIN-CONTAINING PROTEIN"/>
    <property type="match status" value="1"/>
</dbReference>
<proteinExistence type="predicted"/>
<accession>A0A0V1DX37</accession>
<evidence type="ECO:0000313" key="3">
    <source>
        <dbReference type="Proteomes" id="UP000054632"/>
    </source>
</evidence>
<evidence type="ECO:0000313" key="2">
    <source>
        <dbReference type="EMBL" id="KRY66174.1"/>
    </source>
</evidence>
<evidence type="ECO:0008006" key="4">
    <source>
        <dbReference type="Google" id="ProtNLM"/>
    </source>
</evidence>
<reference evidence="2 3" key="1">
    <citation type="submission" date="2015-01" db="EMBL/GenBank/DDBJ databases">
        <title>Evolution of Trichinella species and genotypes.</title>
        <authorList>
            <person name="Korhonen P.K."/>
            <person name="Edoardo P."/>
            <person name="Giuseppe L.R."/>
            <person name="Gasser R.B."/>
        </authorList>
    </citation>
    <scope>NUCLEOTIDE SEQUENCE [LARGE SCALE GENOMIC DNA]</scope>
    <source>
        <strain evidence="2">ISS13</strain>
    </source>
</reference>
<name>A0A0V1DX37_TRIPS</name>
<feature type="region of interest" description="Disordered" evidence="1">
    <location>
        <begin position="246"/>
        <end position="268"/>
    </location>
</feature>
<dbReference type="EMBL" id="JYDR01000179">
    <property type="protein sequence ID" value="KRY66174.1"/>
    <property type="molecule type" value="Genomic_DNA"/>
</dbReference>
<feature type="region of interest" description="Disordered" evidence="1">
    <location>
        <begin position="381"/>
        <end position="415"/>
    </location>
</feature>
<comment type="caution">
    <text evidence="2">The sequence shown here is derived from an EMBL/GenBank/DDBJ whole genome shotgun (WGS) entry which is preliminary data.</text>
</comment>
<protein>
    <recommendedName>
        <fullName evidence="4">Peptidase aspartic putative domain-containing protein</fullName>
    </recommendedName>
</protein>